<evidence type="ECO:0000313" key="2">
    <source>
        <dbReference type="EMBL" id="KAJ1927738.1"/>
    </source>
</evidence>
<dbReference type="PANTHER" id="PTHR12242:SF1">
    <property type="entry name" value="MYND-TYPE DOMAIN-CONTAINING PROTEIN"/>
    <property type="match status" value="1"/>
</dbReference>
<keyword evidence="3" id="KW-1185">Reference proteome</keyword>
<keyword evidence="1" id="KW-0472">Membrane</keyword>
<accession>A0A9W8ABT9</accession>
<dbReference type="AlphaFoldDB" id="A0A9W8ABT9"/>
<proteinExistence type="predicted"/>
<sequence length="279" mass="32275">MGAYHYFRLDNFEADRFVTSNLVAPRTMFFIRLILALYSVAVLVVMFVANEERFFNYMTCWSFFGLTIYLCLATYLSGRYSFGIHRYTPEANPLATASVATQAAYWFLYETFATYHLLVPVVYWSVLYSSFADQPIIQILASIGPHATDFGILVIEVLFNRQQMQLSHWCIPIIVLAFYLGLAYLVWGVQQIFIYPFLNFNKLHGWVALIITGIALGTLIIFTVMYFVHRVRDYLLRRRRAIVVIREKTDGQYIDAEPATMLPYHPHNSAPHPCATRIV</sequence>
<feature type="transmembrane region" description="Helical" evidence="1">
    <location>
        <begin position="61"/>
        <end position="82"/>
    </location>
</feature>
<protein>
    <submittedName>
        <fullName evidence="2">Uncharacterized protein</fullName>
    </submittedName>
</protein>
<gene>
    <name evidence="2" type="ORF">IWQ60_002667</name>
</gene>
<feature type="transmembrane region" description="Helical" evidence="1">
    <location>
        <begin position="136"/>
        <end position="159"/>
    </location>
</feature>
<dbReference type="OrthoDB" id="419711at2759"/>
<evidence type="ECO:0000256" key="1">
    <source>
        <dbReference type="SAM" id="Phobius"/>
    </source>
</evidence>
<feature type="transmembrane region" description="Helical" evidence="1">
    <location>
        <begin position="166"/>
        <end position="186"/>
    </location>
</feature>
<feature type="transmembrane region" description="Helical" evidence="1">
    <location>
        <begin position="29"/>
        <end position="49"/>
    </location>
</feature>
<organism evidence="2 3">
    <name type="scientific">Tieghemiomyces parasiticus</name>
    <dbReference type="NCBI Taxonomy" id="78921"/>
    <lineage>
        <taxon>Eukaryota</taxon>
        <taxon>Fungi</taxon>
        <taxon>Fungi incertae sedis</taxon>
        <taxon>Zoopagomycota</taxon>
        <taxon>Kickxellomycotina</taxon>
        <taxon>Dimargaritomycetes</taxon>
        <taxon>Dimargaritales</taxon>
        <taxon>Dimargaritaceae</taxon>
        <taxon>Tieghemiomyces</taxon>
    </lineage>
</organism>
<dbReference type="Proteomes" id="UP001150569">
    <property type="component" value="Unassembled WGS sequence"/>
</dbReference>
<dbReference type="InterPro" id="IPR049352">
    <property type="entry name" value="Rost"/>
</dbReference>
<name>A0A9W8ABT9_9FUNG</name>
<comment type="caution">
    <text evidence="2">The sequence shown here is derived from an EMBL/GenBank/DDBJ whole genome shotgun (WGS) entry which is preliminary data.</text>
</comment>
<reference evidence="2" key="1">
    <citation type="submission" date="2022-07" db="EMBL/GenBank/DDBJ databases">
        <title>Phylogenomic reconstructions and comparative analyses of Kickxellomycotina fungi.</title>
        <authorList>
            <person name="Reynolds N.K."/>
            <person name="Stajich J.E."/>
            <person name="Barry K."/>
            <person name="Grigoriev I.V."/>
            <person name="Crous P."/>
            <person name="Smith M.E."/>
        </authorList>
    </citation>
    <scope>NUCLEOTIDE SEQUENCE</scope>
    <source>
        <strain evidence="2">RSA 861</strain>
    </source>
</reference>
<keyword evidence="1" id="KW-0812">Transmembrane</keyword>
<keyword evidence="1" id="KW-1133">Transmembrane helix</keyword>
<evidence type="ECO:0000313" key="3">
    <source>
        <dbReference type="Proteomes" id="UP001150569"/>
    </source>
</evidence>
<feature type="transmembrane region" description="Helical" evidence="1">
    <location>
        <begin position="206"/>
        <end position="228"/>
    </location>
</feature>
<dbReference type="Pfam" id="PF21534">
    <property type="entry name" value="Rost"/>
    <property type="match status" value="1"/>
</dbReference>
<dbReference type="PANTHER" id="PTHR12242">
    <property type="entry name" value="OS02G0130600 PROTEIN-RELATED"/>
    <property type="match status" value="1"/>
</dbReference>
<dbReference type="GO" id="GO:0016020">
    <property type="term" value="C:membrane"/>
    <property type="evidence" value="ECO:0007669"/>
    <property type="project" value="TreeGrafter"/>
</dbReference>
<dbReference type="EMBL" id="JANBPT010000104">
    <property type="protein sequence ID" value="KAJ1927738.1"/>
    <property type="molecule type" value="Genomic_DNA"/>
</dbReference>
<feature type="transmembrane region" description="Helical" evidence="1">
    <location>
        <begin position="103"/>
        <end position="124"/>
    </location>
</feature>